<dbReference type="EMBL" id="KZ819664">
    <property type="protein sequence ID" value="PWN28922.1"/>
    <property type="molecule type" value="Genomic_DNA"/>
</dbReference>
<dbReference type="RefSeq" id="XP_025363534.1">
    <property type="nucleotide sequence ID" value="XM_025504082.1"/>
</dbReference>
<dbReference type="GeneID" id="37025905"/>
<evidence type="ECO:0000313" key="3">
    <source>
        <dbReference type="Proteomes" id="UP000245884"/>
    </source>
</evidence>
<organism evidence="2 3">
    <name type="scientific">Jaminaea rosea</name>
    <dbReference type="NCBI Taxonomy" id="1569628"/>
    <lineage>
        <taxon>Eukaryota</taxon>
        <taxon>Fungi</taxon>
        <taxon>Dikarya</taxon>
        <taxon>Basidiomycota</taxon>
        <taxon>Ustilaginomycotina</taxon>
        <taxon>Exobasidiomycetes</taxon>
        <taxon>Microstromatales</taxon>
        <taxon>Microstromatales incertae sedis</taxon>
        <taxon>Jaminaea</taxon>
    </lineage>
</organism>
<protein>
    <recommendedName>
        <fullName evidence="1">T6SS Phospholipase effector Tle1-like catalytic domain-containing protein</fullName>
    </recommendedName>
</protein>
<dbReference type="Pfam" id="PF09994">
    <property type="entry name" value="T6SS_Tle1-like_cat"/>
    <property type="match status" value="1"/>
</dbReference>
<evidence type="ECO:0000259" key="1">
    <source>
        <dbReference type="Pfam" id="PF09994"/>
    </source>
</evidence>
<reference evidence="2 3" key="1">
    <citation type="journal article" date="2018" name="Mol. Biol. Evol.">
        <title>Broad Genomic Sampling Reveals a Smut Pathogenic Ancestry of the Fungal Clade Ustilaginomycotina.</title>
        <authorList>
            <person name="Kijpornyongpan T."/>
            <person name="Mondo S.J."/>
            <person name="Barry K."/>
            <person name="Sandor L."/>
            <person name="Lee J."/>
            <person name="Lipzen A."/>
            <person name="Pangilinan J."/>
            <person name="LaButti K."/>
            <person name="Hainaut M."/>
            <person name="Henrissat B."/>
            <person name="Grigoriev I.V."/>
            <person name="Spatafora J.W."/>
            <person name="Aime M.C."/>
        </authorList>
    </citation>
    <scope>NUCLEOTIDE SEQUENCE [LARGE SCALE GENOMIC DNA]</scope>
    <source>
        <strain evidence="2 3">MCA 5214</strain>
    </source>
</reference>
<feature type="domain" description="T6SS Phospholipase effector Tle1-like catalytic" evidence="1">
    <location>
        <begin position="2"/>
        <end position="206"/>
    </location>
</feature>
<evidence type="ECO:0000313" key="2">
    <source>
        <dbReference type="EMBL" id="PWN28922.1"/>
    </source>
</evidence>
<keyword evidence="3" id="KW-1185">Reference proteome</keyword>
<proteinExistence type="predicted"/>
<sequence length="237" mass="25730">TGAPLVNKVQEAYSFLCNNYQAGDEICIFGFSRGAYTARCISGFIAWAGILQNTGADAVSTPAKMGPNGTSDEVGTASVKNTLLAEDGAPLDDEVTVPPQVKVLGVWDTVGALGIPGFFPQSKLYQFLDPGLSSNVSYAFQALALGEDRRDFMPTLWYKPWPSQEEARRKGQVLKQVWFNGAHSSVGGSNEYHGLSDIALAWMVAQLLDTHAPEEPLVDVDVAILRSLQDRRYAWAK</sequence>
<dbReference type="PANTHER" id="PTHR33840:SF1">
    <property type="entry name" value="TLE1 PHOSPHOLIPASE DOMAIN-CONTAINING PROTEIN"/>
    <property type="match status" value="1"/>
</dbReference>
<dbReference type="AlphaFoldDB" id="A0A316UUK6"/>
<name>A0A316UUK6_9BASI</name>
<dbReference type="PANTHER" id="PTHR33840">
    <property type="match status" value="1"/>
</dbReference>
<feature type="non-terminal residue" evidence="2">
    <location>
        <position position="1"/>
    </location>
</feature>
<feature type="non-terminal residue" evidence="2">
    <location>
        <position position="237"/>
    </location>
</feature>
<dbReference type="Proteomes" id="UP000245884">
    <property type="component" value="Unassembled WGS sequence"/>
</dbReference>
<dbReference type="STRING" id="1569628.A0A316UUK6"/>
<dbReference type="InterPro" id="IPR018712">
    <property type="entry name" value="Tle1-like_cat"/>
</dbReference>
<accession>A0A316UUK6</accession>
<dbReference type="OrthoDB" id="3057168at2759"/>
<gene>
    <name evidence="2" type="ORF">BDZ90DRAFT_210706</name>
</gene>